<feature type="domain" description="Peptidase S74" evidence="1">
    <location>
        <begin position="293"/>
        <end position="398"/>
    </location>
</feature>
<keyword evidence="3" id="KW-1185">Reference proteome</keyword>
<comment type="caution">
    <text evidence="2">The sequence shown here is derived from an EMBL/GenBank/DDBJ whole genome shotgun (WGS) entry which is preliminary data.</text>
</comment>
<name>A0A8J3BIR6_9ACTN</name>
<proteinExistence type="predicted"/>
<evidence type="ECO:0000313" key="2">
    <source>
        <dbReference type="EMBL" id="GGK13264.1"/>
    </source>
</evidence>
<organism evidence="2 3">
    <name type="scientific">Pilimelia terevasa</name>
    <dbReference type="NCBI Taxonomy" id="53372"/>
    <lineage>
        <taxon>Bacteria</taxon>
        <taxon>Bacillati</taxon>
        <taxon>Actinomycetota</taxon>
        <taxon>Actinomycetes</taxon>
        <taxon>Micromonosporales</taxon>
        <taxon>Micromonosporaceae</taxon>
        <taxon>Pilimelia</taxon>
    </lineage>
</organism>
<dbReference type="InterPro" id="IPR030392">
    <property type="entry name" value="S74_ICA"/>
</dbReference>
<dbReference type="Pfam" id="PF13884">
    <property type="entry name" value="Peptidase_S74"/>
    <property type="match status" value="1"/>
</dbReference>
<dbReference type="EMBL" id="BMQC01000001">
    <property type="protein sequence ID" value="GGK13264.1"/>
    <property type="molecule type" value="Genomic_DNA"/>
</dbReference>
<gene>
    <name evidence="2" type="ORF">GCM10010124_02310</name>
</gene>
<dbReference type="RefSeq" id="WP_189112247.1">
    <property type="nucleotide sequence ID" value="NZ_BMQC01000001.1"/>
</dbReference>
<reference evidence="2" key="1">
    <citation type="journal article" date="2014" name="Int. J. Syst. Evol. Microbiol.">
        <title>Complete genome sequence of Corynebacterium casei LMG S-19264T (=DSM 44701T), isolated from a smear-ripened cheese.</title>
        <authorList>
            <consortium name="US DOE Joint Genome Institute (JGI-PGF)"/>
            <person name="Walter F."/>
            <person name="Albersmeier A."/>
            <person name="Kalinowski J."/>
            <person name="Ruckert C."/>
        </authorList>
    </citation>
    <scope>NUCLEOTIDE SEQUENCE</scope>
    <source>
        <strain evidence="2">JCM 3091</strain>
    </source>
</reference>
<dbReference type="Proteomes" id="UP000662200">
    <property type="component" value="Unassembled WGS sequence"/>
</dbReference>
<dbReference type="PROSITE" id="PS51688">
    <property type="entry name" value="ICA"/>
    <property type="match status" value="1"/>
</dbReference>
<evidence type="ECO:0000259" key="1">
    <source>
        <dbReference type="PROSITE" id="PS51688"/>
    </source>
</evidence>
<evidence type="ECO:0000313" key="3">
    <source>
        <dbReference type="Proteomes" id="UP000662200"/>
    </source>
</evidence>
<protein>
    <recommendedName>
        <fullName evidence="1">Peptidase S74 domain-containing protein</fullName>
    </recommendedName>
</protein>
<accession>A0A8J3BIR6</accession>
<dbReference type="AlphaFoldDB" id="A0A8J3BIR6"/>
<sequence>MPITAYPFEDVETNETDYSRLFRELQDSGIADSIGGPGFAVSADSAGLKANIQPGFGLLRGHAVRSTDIESVELSAGTGAARVDRVVLRLDPAENSIRPAVVEGTPGGGLPALTQSDTGIFEEPLARINVGPTAASIAPENVVDDRNFLGSRVGVWTTLTRPVAPRRSRFGLNITSGRWEWWTGAEWSDITGTPGAHTHAATDITAGTLPIARLPTGTTDTTVALGNHTHPAPTWTSISGKPAKFPPTDHDHDPPRTVTRANGSDRVHGNTPQGSGWFAVWVDGNKNFCHNTSSRRYKTNIRELHLDPANVLALRPVAYDRKPTRDDETGQWQDGPKGEIGLIAEEVHEHLPQLVQWLDRGDGAGAQIEALRYDLLPVAMLTVLKDQAARIDALEACVRELLHR</sequence>
<reference evidence="2" key="2">
    <citation type="submission" date="2020-09" db="EMBL/GenBank/DDBJ databases">
        <authorList>
            <person name="Sun Q."/>
            <person name="Ohkuma M."/>
        </authorList>
    </citation>
    <scope>NUCLEOTIDE SEQUENCE</scope>
    <source>
        <strain evidence="2">JCM 3091</strain>
    </source>
</reference>